<sequence>MTRWRVSRRLCQSEQGGGTTLISRCLLLPSTLDSFLPADNKAKRPNGRLLSCFYALKRAVNMAKWRASNTGQMRCRLGKCICVTCFVVSWPLVKNIVSVESRQRGSSGSLDQKAKVFLAD</sequence>
<dbReference type="AlphaFoldDB" id="A0A3S5BY93"/>
<keyword evidence="2" id="KW-1185">Reference proteome</keyword>
<accession>A0A3S5BY93</accession>
<proteinExistence type="predicted"/>
<protein>
    <submittedName>
        <fullName evidence="1">Uncharacterized protein</fullName>
    </submittedName>
</protein>
<evidence type="ECO:0000313" key="1">
    <source>
        <dbReference type="EMBL" id="VEL24213.1"/>
    </source>
</evidence>
<evidence type="ECO:0000313" key="2">
    <source>
        <dbReference type="Proteomes" id="UP000784294"/>
    </source>
</evidence>
<comment type="caution">
    <text evidence="1">The sequence shown here is derived from an EMBL/GenBank/DDBJ whole genome shotgun (WGS) entry which is preliminary data.</text>
</comment>
<organism evidence="1 2">
    <name type="scientific">Protopolystoma xenopodis</name>
    <dbReference type="NCBI Taxonomy" id="117903"/>
    <lineage>
        <taxon>Eukaryota</taxon>
        <taxon>Metazoa</taxon>
        <taxon>Spiralia</taxon>
        <taxon>Lophotrochozoa</taxon>
        <taxon>Platyhelminthes</taxon>
        <taxon>Monogenea</taxon>
        <taxon>Polyopisthocotylea</taxon>
        <taxon>Polystomatidea</taxon>
        <taxon>Polystomatidae</taxon>
        <taxon>Protopolystoma</taxon>
    </lineage>
</organism>
<dbReference type="EMBL" id="CAAALY010066520">
    <property type="protein sequence ID" value="VEL24213.1"/>
    <property type="molecule type" value="Genomic_DNA"/>
</dbReference>
<reference evidence="1" key="1">
    <citation type="submission" date="2018-11" db="EMBL/GenBank/DDBJ databases">
        <authorList>
            <consortium name="Pathogen Informatics"/>
        </authorList>
    </citation>
    <scope>NUCLEOTIDE SEQUENCE</scope>
</reference>
<gene>
    <name evidence="1" type="ORF">PXEA_LOCUS17653</name>
</gene>
<name>A0A3S5BY93_9PLAT</name>
<dbReference type="Proteomes" id="UP000784294">
    <property type="component" value="Unassembled WGS sequence"/>
</dbReference>